<evidence type="ECO:0000256" key="2">
    <source>
        <dbReference type="SAM" id="MobiDB-lite"/>
    </source>
</evidence>
<dbReference type="Pfam" id="PF01510">
    <property type="entry name" value="Amidase_2"/>
    <property type="match status" value="1"/>
</dbReference>
<dbReference type="EMBL" id="SMKI01000517">
    <property type="protein sequence ID" value="TDC64474.1"/>
    <property type="molecule type" value="Genomic_DNA"/>
</dbReference>
<dbReference type="GO" id="GO:0008270">
    <property type="term" value="F:zinc ion binding"/>
    <property type="evidence" value="ECO:0007669"/>
    <property type="project" value="InterPro"/>
</dbReference>
<comment type="caution">
    <text evidence="6">The sequence shown here is derived from an EMBL/GenBank/DDBJ whole genome shotgun (WGS) entry which is preliminary data.</text>
</comment>
<dbReference type="GO" id="GO:0009253">
    <property type="term" value="P:peptidoglycan catabolic process"/>
    <property type="evidence" value="ECO:0007669"/>
    <property type="project" value="InterPro"/>
</dbReference>
<feature type="domain" description="N-acetylmuramoyl-L-alanine amidase" evidence="4">
    <location>
        <begin position="234"/>
        <end position="398"/>
    </location>
</feature>
<feature type="region of interest" description="Disordered" evidence="2">
    <location>
        <begin position="1"/>
        <end position="55"/>
    </location>
</feature>
<keyword evidence="3" id="KW-0472">Membrane</keyword>
<keyword evidence="3" id="KW-0812">Transmembrane</keyword>
<reference evidence="6 7" key="1">
    <citation type="submission" date="2019-03" db="EMBL/GenBank/DDBJ databases">
        <title>Draft genome sequences of novel Actinobacteria.</title>
        <authorList>
            <person name="Sahin N."/>
            <person name="Ay H."/>
            <person name="Saygin H."/>
        </authorList>
    </citation>
    <scope>NUCLEOTIDE SEQUENCE [LARGE SCALE GENOMIC DNA]</scope>
    <source>
        <strain evidence="6 7">DSM 41900</strain>
    </source>
</reference>
<feature type="compositionally biased region" description="Low complexity" evidence="2">
    <location>
        <begin position="89"/>
        <end position="100"/>
    </location>
</feature>
<dbReference type="InterPro" id="IPR006619">
    <property type="entry name" value="PGRP_domain_met/bac"/>
</dbReference>
<dbReference type="GO" id="GO:0008745">
    <property type="term" value="F:N-acetylmuramoyl-L-alanine amidase activity"/>
    <property type="evidence" value="ECO:0007669"/>
    <property type="project" value="InterPro"/>
</dbReference>
<feature type="transmembrane region" description="Helical" evidence="3">
    <location>
        <begin position="59"/>
        <end position="80"/>
    </location>
</feature>
<dbReference type="SMART" id="SM00644">
    <property type="entry name" value="Ami_2"/>
    <property type="match status" value="1"/>
</dbReference>
<dbReference type="Gene3D" id="3.40.80.10">
    <property type="entry name" value="Peptidoglycan recognition protein-like"/>
    <property type="match status" value="1"/>
</dbReference>
<evidence type="ECO:0000313" key="6">
    <source>
        <dbReference type="EMBL" id="TDC64474.1"/>
    </source>
</evidence>
<proteinExistence type="inferred from homology"/>
<feature type="compositionally biased region" description="Polar residues" evidence="2">
    <location>
        <begin position="36"/>
        <end position="45"/>
    </location>
</feature>
<evidence type="ECO:0000256" key="1">
    <source>
        <dbReference type="ARBA" id="ARBA00007553"/>
    </source>
</evidence>
<evidence type="ECO:0000259" key="4">
    <source>
        <dbReference type="SMART" id="SM00644"/>
    </source>
</evidence>
<evidence type="ECO:0000256" key="3">
    <source>
        <dbReference type="SAM" id="Phobius"/>
    </source>
</evidence>
<accession>A0A4R4SPG0</accession>
<dbReference type="InterPro" id="IPR015510">
    <property type="entry name" value="PGRP"/>
</dbReference>
<dbReference type="InterPro" id="IPR036505">
    <property type="entry name" value="Amidase/PGRP_sf"/>
</dbReference>
<dbReference type="PANTHER" id="PTHR11022">
    <property type="entry name" value="PEPTIDOGLYCAN RECOGNITION PROTEIN"/>
    <property type="match status" value="1"/>
</dbReference>
<protein>
    <submittedName>
        <fullName evidence="6">Tat pathway signal protein</fullName>
    </submittedName>
</protein>
<name>A0A4R4SPG0_9ACTN</name>
<dbReference type="SMART" id="SM00701">
    <property type="entry name" value="PGRP"/>
    <property type="match status" value="1"/>
</dbReference>
<evidence type="ECO:0000313" key="7">
    <source>
        <dbReference type="Proteomes" id="UP000295345"/>
    </source>
</evidence>
<evidence type="ECO:0000259" key="5">
    <source>
        <dbReference type="SMART" id="SM00701"/>
    </source>
</evidence>
<dbReference type="InterPro" id="IPR002502">
    <property type="entry name" value="Amidase_domain"/>
</dbReference>
<sequence>MKDATGPWRVGGAVSRGAPAGLAGGRTPPSIPNVPTPHTDTTEPISPTHRRTSRLPRRAVIGAASGVAAAGVLTPAVFAVTGGSDDGAPEAAPAAGADDSGPTERFATTRTEDTSGVTEAAVDFPLTYVGLRLPAGGDAAIRFTDADEGWQNLDRTADCGSANEGATLVAARGASRFELRLPDDARDVAGLAVDTEHGAQRARSVPGSPQRMRGTRYLSRAEWGADESLRFDENGEPIGELTYYPAQVVTVHHTATTNDYTDAAAEIRAIYTFHIQTNGWTDIGYHFLIDREGHIYEGHYTGDDGIPAHDAEGDVITATHVGGMNSGNVGIALLGNLVEQPPTDAARESLVTLIAVLSRFHGLDPRGETRFVNPVSGAERDVSVVSGHQDWMETECPGAVMYAELDAVREAAAEAAGLR</sequence>
<dbReference type="PANTHER" id="PTHR11022:SF41">
    <property type="entry name" value="PEPTIDOGLYCAN-RECOGNITION PROTEIN LC-RELATED"/>
    <property type="match status" value="1"/>
</dbReference>
<dbReference type="Proteomes" id="UP000295345">
    <property type="component" value="Unassembled WGS sequence"/>
</dbReference>
<dbReference type="AlphaFoldDB" id="A0A4R4SPG0"/>
<feature type="region of interest" description="Disordered" evidence="2">
    <location>
        <begin position="84"/>
        <end position="114"/>
    </location>
</feature>
<feature type="domain" description="Peptidoglycan recognition protein family" evidence="5">
    <location>
        <begin position="215"/>
        <end position="376"/>
    </location>
</feature>
<dbReference type="OrthoDB" id="514320at2"/>
<keyword evidence="3" id="KW-1133">Transmembrane helix</keyword>
<dbReference type="CDD" id="cd06583">
    <property type="entry name" value="PGRP"/>
    <property type="match status" value="1"/>
</dbReference>
<comment type="similarity">
    <text evidence="1">Belongs to the N-acetylmuramoyl-L-alanine amidase 2 family.</text>
</comment>
<gene>
    <name evidence="6" type="ORF">E1283_31495</name>
</gene>
<organism evidence="6 7">
    <name type="scientific">Streptomyces hainanensis</name>
    <dbReference type="NCBI Taxonomy" id="402648"/>
    <lineage>
        <taxon>Bacteria</taxon>
        <taxon>Bacillati</taxon>
        <taxon>Actinomycetota</taxon>
        <taxon>Actinomycetes</taxon>
        <taxon>Kitasatosporales</taxon>
        <taxon>Streptomycetaceae</taxon>
        <taxon>Streptomyces</taxon>
    </lineage>
</organism>
<keyword evidence="7" id="KW-1185">Reference proteome</keyword>
<dbReference type="SUPFAM" id="SSF55846">
    <property type="entry name" value="N-acetylmuramoyl-L-alanine amidase-like"/>
    <property type="match status" value="1"/>
</dbReference>